<dbReference type="EMBL" id="KZ454577">
    <property type="protein sequence ID" value="PKA46017.1"/>
    <property type="molecule type" value="Genomic_DNA"/>
</dbReference>
<keyword evidence="2" id="KW-1185">Reference proteome</keyword>
<evidence type="ECO:0000313" key="2">
    <source>
        <dbReference type="Proteomes" id="UP000236161"/>
    </source>
</evidence>
<name>A0A2H9ZRV3_9ASPA</name>
<sequence>MFSEKLQYFSHISSKHNYQKCISEIHQEHVTSLALFKIYFSTVSRQKLPRKQKTKTTKLNPNWSCSKGWIGVANMFNPSVKFFVCKRHESSSILHIFIAFQHFNERLAGELWN</sequence>
<dbReference type="Proteomes" id="UP000236161">
    <property type="component" value="Unassembled WGS sequence"/>
</dbReference>
<evidence type="ECO:0000313" key="1">
    <source>
        <dbReference type="EMBL" id="PKA46017.1"/>
    </source>
</evidence>
<dbReference type="AlphaFoldDB" id="A0A2H9ZRV3"/>
<reference evidence="1 2" key="1">
    <citation type="journal article" date="2017" name="Nature">
        <title>The Apostasia genome and the evolution of orchids.</title>
        <authorList>
            <person name="Zhang G.Q."/>
            <person name="Liu K.W."/>
            <person name="Li Z."/>
            <person name="Lohaus R."/>
            <person name="Hsiao Y.Y."/>
            <person name="Niu S.C."/>
            <person name="Wang J.Y."/>
            <person name="Lin Y.C."/>
            <person name="Xu Q."/>
            <person name="Chen L.J."/>
            <person name="Yoshida K."/>
            <person name="Fujiwara S."/>
            <person name="Wang Z.W."/>
            <person name="Zhang Y.Q."/>
            <person name="Mitsuda N."/>
            <person name="Wang M."/>
            <person name="Liu G.H."/>
            <person name="Pecoraro L."/>
            <person name="Huang H.X."/>
            <person name="Xiao X.J."/>
            <person name="Lin M."/>
            <person name="Wu X.Y."/>
            <person name="Wu W.L."/>
            <person name="Chen Y.Y."/>
            <person name="Chang S.B."/>
            <person name="Sakamoto S."/>
            <person name="Ohme-Takagi M."/>
            <person name="Yagi M."/>
            <person name="Zeng S.J."/>
            <person name="Shen C.Y."/>
            <person name="Yeh C.M."/>
            <person name="Luo Y.B."/>
            <person name="Tsai W.C."/>
            <person name="Van de Peer Y."/>
            <person name="Liu Z.J."/>
        </authorList>
    </citation>
    <scope>NUCLEOTIDE SEQUENCE [LARGE SCALE GENOMIC DNA]</scope>
    <source>
        <strain evidence="2">cv. Shenzhen</strain>
        <tissue evidence="1">Stem</tissue>
    </source>
</reference>
<accession>A0A2H9ZRV3</accession>
<proteinExistence type="predicted"/>
<protein>
    <submittedName>
        <fullName evidence="1">Uncharacterized protein</fullName>
    </submittedName>
</protein>
<organism evidence="1 2">
    <name type="scientific">Apostasia shenzhenica</name>
    <dbReference type="NCBI Taxonomy" id="1088818"/>
    <lineage>
        <taxon>Eukaryota</taxon>
        <taxon>Viridiplantae</taxon>
        <taxon>Streptophyta</taxon>
        <taxon>Embryophyta</taxon>
        <taxon>Tracheophyta</taxon>
        <taxon>Spermatophyta</taxon>
        <taxon>Magnoliopsida</taxon>
        <taxon>Liliopsida</taxon>
        <taxon>Asparagales</taxon>
        <taxon>Orchidaceae</taxon>
        <taxon>Apostasioideae</taxon>
        <taxon>Apostasia</taxon>
    </lineage>
</organism>
<gene>
    <name evidence="1" type="ORF">AXF42_Ash021769</name>
</gene>